<dbReference type="Gene3D" id="3.40.50.300">
    <property type="entry name" value="P-loop containing nucleotide triphosphate hydrolases"/>
    <property type="match status" value="1"/>
</dbReference>
<organism evidence="12 13">
    <name type="scientific">Fimbriimonas ginsengisoli Gsoil 348</name>
    <dbReference type="NCBI Taxonomy" id="661478"/>
    <lineage>
        <taxon>Bacteria</taxon>
        <taxon>Bacillati</taxon>
        <taxon>Armatimonadota</taxon>
        <taxon>Fimbriimonadia</taxon>
        <taxon>Fimbriimonadales</taxon>
        <taxon>Fimbriimonadaceae</taxon>
        <taxon>Fimbriimonas</taxon>
    </lineage>
</organism>
<keyword evidence="7 9" id="KW-0472">Membrane</keyword>
<evidence type="ECO:0000256" key="9">
    <source>
        <dbReference type="SAM" id="Phobius"/>
    </source>
</evidence>
<dbReference type="InterPro" id="IPR036640">
    <property type="entry name" value="ABC1_TM_sf"/>
</dbReference>
<sequence>MARSEEPEERGAGGQGPNPLRRLLPELKPFRRSMALCVFLTIAQSVFGFLPPFVLGDIVNRLQRGEHINTVLYLVMIVSLAGAQALLAYALAVSMSSLGQRFLLHIRERMLAHMQSLPIAYFEKNQTGKLVSNVINDATSVQQLITGNLTTMMGDFVQLVLVIVVLFSINPVMALLSLGVAPVYILSFRHFYKPLVQTSDKIRARRDSMYGQMQEKLAGIQTVKGFGQERWEARSFMVTTRELMGLNVHQGALGGALWTVADALCGVATGLVLLYGGRLCLEGKMEAGTLVMFLLYAVTYVYGPIVRFLVSLDPIARTQAALERIFRTLDTKNEVLDLPGALPMPKIRGEVRFEDVWFEYEPGQPVLKGIDFTVNPGEMVALVGFSGSGKTTLASLLLRHYDPTSGRIMLDDIDLRDTQISSYRSQVGVVAQESILFNTTIRENIRYGRMEATDEEVEEAARAASIHDAIAALPDGYETRIGEEGIKLSVGEKQRVAIARALLADPRILILDEATSSLDSQTEALLQAALDNLMAGRTSFVIAHRLSTIVKAEKIVVLERGIVTEIGTHRQLLRNEGLYSRLYNEQFRVALQAAS</sequence>
<dbReference type="InterPro" id="IPR011527">
    <property type="entry name" value="ABC1_TM_dom"/>
</dbReference>
<feature type="domain" description="ABC transmembrane type-1" evidence="11">
    <location>
        <begin position="35"/>
        <end position="298"/>
    </location>
</feature>
<dbReference type="AlphaFoldDB" id="A0A068NJX9"/>
<dbReference type="KEGG" id="fgi:OP10G_0530"/>
<dbReference type="Pfam" id="PF00664">
    <property type="entry name" value="ABC_membrane"/>
    <property type="match status" value="1"/>
</dbReference>
<dbReference type="PROSITE" id="PS00211">
    <property type="entry name" value="ABC_TRANSPORTER_1"/>
    <property type="match status" value="1"/>
</dbReference>
<dbReference type="PROSITE" id="PS50893">
    <property type="entry name" value="ABC_TRANSPORTER_2"/>
    <property type="match status" value="1"/>
</dbReference>
<dbReference type="STRING" id="661478.OP10G_0530"/>
<proteinExistence type="predicted"/>
<dbReference type="GO" id="GO:0005886">
    <property type="term" value="C:plasma membrane"/>
    <property type="evidence" value="ECO:0007669"/>
    <property type="project" value="UniProtKB-SubCell"/>
</dbReference>
<dbReference type="Gene3D" id="1.20.1560.10">
    <property type="entry name" value="ABC transporter type 1, transmembrane domain"/>
    <property type="match status" value="1"/>
</dbReference>
<feature type="transmembrane region" description="Helical" evidence="9">
    <location>
        <begin position="287"/>
        <end position="310"/>
    </location>
</feature>
<evidence type="ECO:0000256" key="3">
    <source>
        <dbReference type="ARBA" id="ARBA00022692"/>
    </source>
</evidence>
<evidence type="ECO:0000256" key="2">
    <source>
        <dbReference type="ARBA" id="ARBA00022448"/>
    </source>
</evidence>
<dbReference type="SUPFAM" id="SSF90123">
    <property type="entry name" value="ABC transporter transmembrane region"/>
    <property type="match status" value="1"/>
</dbReference>
<dbReference type="InterPro" id="IPR017871">
    <property type="entry name" value="ABC_transporter-like_CS"/>
</dbReference>
<protein>
    <submittedName>
        <fullName evidence="12">Lipid A export ATP-binding/permease protein MsbA</fullName>
    </submittedName>
</protein>
<feature type="transmembrane region" description="Helical" evidence="9">
    <location>
        <begin position="159"/>
        <end position="185"/>
    </location>
</feature>
<accession>A0A068NJX9</accession>
<evidence type="ECO:0000256" key="8">
    <source>
        <dbReference type="SAM" id="MobiDB-lite"/>
    </source>
</evidence>
<feature type="transmembrane region" description="Helical" evidence="9">
    <location>
        <begin position="252"/>
        <end position="275"/>
    </location>
</feature>
<keyword evidence="13" id="KW-1185">Reference proteome</keyword>
<dbReference type="InterPro" id="IPR039421">
    <property type="entry name" value="Type_1_exporter"/>
</dbReference>
<dbReference type="GO" id="GO:0005524">
    <property type="term" value="F:ATP binding"/>
    <property type="evidence" value="ECO:0007669"/>
    <property type="project" value="UniProtKB-KW"/>
</dbReference>
<evidence type="ECO:0000256" key="1">
    <source>
        <dbReference type="ARBA" id="ARBA00004651"/>
    </source>
</evidence>
<evidence type="ECO:0000256" key="6">
    <source>
        <dbReference type="ARBA" id="ARBA00022989"/>
    </source>
</evidence>
<keyword evidence="4" id="KW-0547">Nucleotide-binding</keyword>
<dbReference type="RefSeq" id="WP_025227444.1">
    <property type="nucleotide sequence ID" value="NZ_CP007139.1"/>
</dbReference>
<evidence type="ECO:0000259" key="11">
    <source>
        <dbReference type="PROSITE" id="PS50929"/>
    </source>
</evidence>
<dbReference type="InterPro" id="IPR027417">
    <property type="entry name" value="P-loop_NTPase"/>
</dbReference>
<evidence type="ECO:0000256" key="5">
    <source>
        <dbReference type="ARBA" id="ARBA00022840"/>
    </source>
</evidence>
<dbReference type="InterPro" id="IPR003593">
    <property type="entry name" value="AAA+_ATPase"/>
</dbReference>
<dbReference type="eggNOG" id="COG1132">
    <property type="taxonomic scope" value="Bacteria"/>
</dbReference>
<dbReference type="CDD" id="cd07346">
    <property type="entry name" value="ABC_6TM_exporters"/>
    <property type="match status" value="1"/>
</dbReference>
<dbReference type="SMART" id="SM00382">
    <property type="entry name" value="AAA"/>
    <property type="match status" value="1"/>
</dbReference>
<dbReference type="GO" id="GO:0015421">
    <property type="term" value="F:ABC-type oligopeptide transporter activity"/>
    <property type="evidence" value="ECO:0007669"/>
    <property type="project" value="TreeGrafter"/>
</dbReference>
<reference evidence="12 13" key="1">
    <citation type="journal article" date="2014" name="PLoS ONE">
        <title>The first complete genome sequence of the class fimbriimonadia in the phylum armatimonadetes.</title>
        <authorList>
            <person name="Hu Z.Y."/>
            <person name="Wang Y.Z."/>
            <person name="Im W.T."/>
            <person name="Wang S.Y."/>
            <person name="Zhao G.P."/>
            <person name="Zheng H.J."/>
            <person name="Quan Z.X."/>
        </authorList>
    </citation>
    <scope>NUCLEOTIDE SEQUENCE [LARGE SCALE GENOMIC DNA]</scope>
    <source>
        <strain evidence="12">Gsoil 348</strain>
    </source>
</reference>
<gene>
    <name evidence="12" type="ORF">OP10G_0530</name>
</gene>
<evidence type="ECO:0000313" key="13">
    <source>
        <dbReference type="Proteomes" id="UP000027982"/>
    </source>
</evidence>
<evidence type="ECO:0000313" key="12">
    <source>
        <dbReference type="EMBL" id="AIE83898.1"/>
    </source>
</evidence>
<dbReference type="OrthoDB" id="9762778at2"/>
<keyword evidence="2" id="KW-0813">Transport</keyword>
<feature type="transmembrane region" description="Helical" evidence="9">
    <location>
        <begin position="30"/>
        <end position="50"/>
    </location>
</feature>
<dbReference type="Proteomes" id="UP000027982">
    <property type="component" value="Chromosome"/>
</dbReference>
<dbReference type="GO" id="GO:0016887">
    <property type="term" value="F:ATP hydrolysis activity"/>
    <property type="evidence" value="ECO:0007669"/>
    <property type="project" value="InterPro"/>
</dbReference>
<dbReference type="FunFam" id="3.40.50.300:FF:000287">
    <property type="entry name" value="Multidrug ABC transporter ATP-binding protein"/>
    <property type="match status" value="1"/>
</dbReference>
<keyword evidence="5 12" id="KW-0067">ATP-binding</keyword>
<dbReference type="PROSITE" id="PS50929">
    <property type="entry name" value="ABC_TM1F"/>
    <property type="match status" value="1"/>
</dbReference>
<dbReference type="PANTHER" id="PTHR43394:SF1">
    <property type="entry name" value="ATP-BINDING CASSETTE SUB-FAMILY B MEMBER 10, MITOCHONDRIAL"/>
    <property type="match status" value="1"/>
</dbReference>
<name>A0A068NJX9_FIMGI</name>
<dbReference type="PANTHER" id="PTHR43394">
    <property type="entry name" value="ATP-DEPENDENT PERMEASE MDL1, MITOCHONDRIAL"/>
    <property type="match status" value="1"/>
</dbReference>
<dbReference type="Pfam" id="PF00005">
    <property type="entry name" value="ABC_tran"/>
    <property type="match status" value="1"/>
</dbReference>
<dbReference type="HOGENOM" id="CLU_000604_84_3_0"/>
<feature type="transmembrane region" description="Helical" evidence="9">
    <location>
        <begin position="70"/>
        <end position="92"/>
    </location>
</feature>
<dbReference type="EMBL" id="CP007139">
    <property type="protein sequence ID" value="AIE83898.1"/>
    <property type="molecule type" value="Genomic_DNA"/>
</dbReference>
<evidence type="ECO:0000256" key="4">
    <source>
        <dbReference type="ARBA" id="ARBA00022741"/>
    </source>
</evidence>
<feature type="region of interest" description="Disordered" evidence="8">
    <location>
        <begin position="1"/>
        <end position="20"/>
    </location>
</feature>
<feature type="domain" description="ABC transporter" evidence="10">
    <location>
        <begin position="351"/>
        <end position="585"/>
    </location>
</feature>
<evidence type="ECO:0000259" key="10">
    <source>
        <dbReference type="PROSITE" id="PS50893"/>
    </source>
</evidence>
<keyword evidence="3 9" id="KW-0812">Transmembrane</keyword>
<dbReference type="InterPro" id="IPR003439">
    <property type="entry name" value="ABC_transporter-like_ATP-bd"/>
</dbReference>
<evidence type="ECO:0000256" key="7">
    <source>
        <dbReference type="ARBA" id="ARBA00023136"/>
    </source>
</evidence>
<comment type="subcellular location">
    <subcellularLocation>
        <location evidence="1">Cell membrane</location>
        <topology evidence="1">Multi-pass membrane protein</topology>
    </subcellularLocation>
</comment>
<dbReference type="SUPFAM" id="SSF52540">
    <property type="entry name" value="P-loop containing nucleoside triphosphate hydrolases"/>
    <property type="match status" value="1"/>
</dbReference>
<keyword evidence="6 9" id="KW-1133">Transmembrane helix</keyword>